<name>A0A9D9EBG7_9SPIR</name>
<reference evidence="1" key="1">
    <citation type="submission" date="2020-10" db="EMBL/GenBank/DDBJ databases">
        <authorList>
            <person name="Gilroy R."/>
        </authorList>
    </citation>
    <scope>NUCLEOTIDE SEQUENCE</scope>
    <source>
        <strain evidence="1">11167</strain>
    </source>
</reference>
<comment type="caution">
    <text evidence="1">The sequence shown here is derived from an EMBL/GenBank/DDBJ whole genome shotgun (WGS) entry which is preliminary data.</text>
</comment>
<organism evidence="1 2">
    <name type="scientific">Candidatus Aphodenecus pullistercoris</name>
    <dbReference type="NCBI Taxonomy" id="2840669"/>
    <lineage>
        <taxon>Bacteria</taxon>
        <taxon>Pseudomonadati</taxon>
        <taxon>Spirochaetota</taxon>
        <taxon>Spirochaetia</taxon>
        <taxon>Spirochaetales</taxon>
        <taxon>Candidatus Aphodenecus</taxon>
    </lineage>
</organism>
<reference evidence="1" key="2">
    <citation type="journal article" date="2021" name="PeerJ">
        <title>Extensive microbial diversity within the chicken gut microbiome revealed by metagenomics and culture.</title>
        <authorList>
            <person name="Gilroy R."/>
            <person name="Ravi A."/>
            <person name="Getino M."/>
            <person name="Pursley I."/>
            <person name="Horton D.L."/>
            <person name="Alikhan N.F."/>
            <person name="Baker D."/>
            <person name="Gharbi K."/>
            <person name="Hall N."/>
            <person name="Watson M."/>
            <person name="Adriaenssens E.M."/>
            <person name="Foster-Nyarko E."/>
            <person name="Jarju S."/>
            <person name="Secka A."/>
            <person name="Antonio M."/>
            <person name="Oren A."/>
            <person name="Chaudhuri R.R."/>
            <person name="La Ragione R."/>
            <person name="Hildebrand F."/>
            <person name="Pallen M.J."/>
        </authorList>
    </citation>
    <scope>NUCLEOTIDE SEQUENCE</scope>
    <source>
        <strain evidence="1">11167</strain>
    </source>
</reference>
<dbReference type="Proteomes" id="UP000823633">
    <property type="component" value="Unassembled WGS sequence"/>
</dbReference>
<gene>
    <name evidence="1" type="ORF">IAC42_07675</name>
</gene>
<dbReference type="AlphaFoldDB" id="A0A9D9EBG7"/>
<protein>
    <submittedName>
        <fullName evidence="1">Uncharacterized protein</fullName>
    </submittedName>
</protein>
<accession>A0A9D9EBG7</accession>
<evidence type="ECO:0000313" key="1">
    <source>
        <dbReference type="EMBL" id="MBO8443618.1"/>
    </source>
</evidence>
<evidence type="ECO:0000313" key="2">
    <source>
        <dbReference type="Proteomes" id="UP000823633"/>
    </source>
</evidence>
<sequence length="102" mass="11533">MACKWGRIDERFVQDEGWYEASSRYDDFLSAHRRSHVLLLELGVGMDTPGIIKIPFWQMVEHNRKASYCCVNLAGAYAPGEVSSRSIVVDGDLAQVLSSLRR</sequence>
<proteinExistence type="predicted"/>
<dbReference type="EMBL" id="JADIMU010000051">
    <property type="protein sequence ID" value="MBO8443618.1"/>
    <property type="molecule type" value="Genomic_DNA"/>
</dbReference>